<feature type="transmembrane region" description="Helical" evidence="14">
    <location>
        <begin position="7"/>
        <end position="30"/>
    </location>
</feature>
<dbReference type="SMART" id="SM00304">
    <property type="entry name" value="HAMP"/>
    <property type="match status" value="1"/>
</dbReference>
<feature type="domain" description="Histidine kinase" evidence="15">
    <location>
        <begin position="239"/>
        <end position="450"/>
    </location>
</feature>
<dbReference type="CDD" id="cd06225">
    <property type="entry name" value="HAMP"/>
    <property type="match status" value="1"/>
</dbReference>
<keyword evidence="8" id="KW-0547">Nucleotide-binding</keyword>
<dbReference type="InterPro" id="IPR050428">
    <property type="entry name" value="TCS_sensor_his_kinase"/>
</dbReference>
<evidence type="ECO:0000313" key="18">
    <source>
        <dbReference type="Proteomes" id="UP001589854"/>
    </source>
</evidence>
<evidence type="ECO:0000256" key="2">
    <source>
        <dbReference type="ARBA" id="ARBA00004651"/>
    </source>
</evidence>
<comment type="caution">
    <text evidence="17">The sequence shown here is derived from an EMBL/GenBank/DDBJ whole genome shotgun (WGS) entry which is preliminary data.</text>
</comment>
<evidence type="ECO:0000259" key="15">
    <source>
        <dbReference type="PROSITE" id="PS50109"/>
    </source>
</evidence>
<keyword evidence="12" id="KW-0902">Two-component regulatory system</keyword>
<keyword evidence="4" id="KW-1003">Cell membrane</keyword>
<dbReference type="Pfam" id="PF00512">
    <property type="entry name" value="HisKA"/>
    <property type="match status" value="1"/>
</dbReference>
<keyword evidence="11 14" id="KW-1133">Transmembrane helix</keyword>
<dbReference type="SUPFAM" id="SSF47384">
    <property type="entry name" value="Homodimeric domain of signal transducing histidine kinase"/>
    <property type="match status" value="1"/>
</dbReference>
<evidence type="ECO:0000256" key="3">
    <source>
        <dbReference type="ARBA" id="ARBA00012438"/>
    </source>
</evidence>
<dbReference type="PANTHER" id="PTHR45436">
    <property type="entry name" value="SENSOR HISTIDINE KINASE YKOH"/>
    <property type="match status" value="1"/>
</dbReference>
<dbReference type="SUPFAM" id="SSF55874">
    <property type="entry name" value="ATPase domain of HSP90 chaperone/DNA topoisomerase II/histidine kinase"/>
    <property type="match status" value="1"/>
</dbReference>
<dbReference type="InterPro" id="IPR036890">
    <property type="entry name" value="HATPase_C_sf"/>
</dbReference>
<sequence length="459" mass="52016">MRLQNKIHLYTAVLFVILLIIMNVSVYYVFNKLILTSELDNVQAETVKIVDGVNKSLGAIPPEELLRAYVPIDGMIRFVTEDGEGLPQVTSPTEQGLTKTKIEFYSGERRENVTYMEKAYAFESIPIIWTDGSIVNLQITRSIQPAVDNLNILRIVLITVTVIAMIPVIISSRVLSNLITKPVRSMTDTMKDIRMNGRFKRLQLKGESKDELYQMGDTFNHMIDLLESNYEKQEQFVSNASHELKTPLTVIESYASLMKRRGLKEPDLFNESIDAIHSEAIRMKGLTEQLLLLARSREGWNIELTTIDLGDFVQQTVKSFQNAYHREILVTMQENIVIKTDGQKLKQLLFIFLDNARKYSEDELAIVIEKDREAVKVRIIDKGIGIPKQDLPKVFDRFYRVDTSRSRERGGTGLGLSLAKEIADAIGVHIHLDSLEGLGTTVTMSFSNDDTGFSPNSHI</sequence>
<dbReference type="EC" id="2.7.13.3" evidence="3"/>
<evidence type="ECO:0000256" key="11">
    <source>
        <dbReference type="ARBA" id="ARBA00022989"/>
    </source>
</evidence>
<dbReference type="RefSeq" id="WP_378938627.1">
    <property type="nucleotide sequence ID" value="NZ_JBHLVO010000035.1"/>
</dbReference>
<keyword evidence="5" id="KW-0597">Phosphoprotein</keyword>
<evidence type="ECO:0000256" key="12">
    <source>
        <dbReference type="ARBA" id="ARBA00023012"/>
    </source>
</evidence>
<accession>A0ABV6GLE9</accession>
<name>A0ABV6GLE9_9BACI</name>
<evidence type="ECO:0000256" key="4">
    <source>
        <dbReference type="ARBA" id="ARBA00022475"/>
    </source>
</evidence>
<dbReference type="EMBL" id="JBHLVO010000035">
    <property type="protein sequence ID" value="MFC0274409.1"/>
    <property type="molecule type" value="Genomic_DNA"/>
</dbReference>
<evidence type="ECO:0000313" key="17">
    <source>
        <dbReference type="EMBL" id="MFC0274409.1"/>
    </source>
</evidence>
<dbReference type="PRINTS" id="PR00344">
    <property type="entry name" value="BCTRLSENSOR"/>
</dbReference>
<keyword evidence="6" id="KW-0808">Transferase</keyword>
<evidence type="ECO:0000256" key="9">
    <source>
        <dbReference type="ARBA" id="ARBA00022777"/>
    </source>
</evidence>
<dbReference type="CDD" id="cd00082">
    <property type="entry name" value="HisKA"/>
    <property type="match status" value="1"/>
</dbReference>
<reference evidence="17 18" key="1">
    <citation type="submission" date="2024-09" db="EMBL/GenBank/DDBJ databases">
        <authorList>
            <person name="Sun Q."/>
            <person name="Mori K."/>
        </authorList>
    </citation>
    <scope>NUCLEOTIDE SEQUENCE [LARGE SCALE GENOMIC DNA]</scope>
    <source>
        <strain evidence="17 18">CCM 7228</strain>
    </source>
</reference>
<dbReference type="PROSITE" id="PS50885">
    <property type="entry name" value="HAMP"/>
    <property type="match status" value="1"/>
</dbReference>
<evidence type="ECO:0000256" key="10">
    <source>
        <dbReference type="ARBA" id="ARBA00022840"/>
    </source>
</evidence>
<dbReference type="Pfam" id="PF00672">
    <property type="entry name" value="HAMP"/>
    <property type="match status" value="1"/>
</dbReference>
<dbReference type="InterPro" id="IPR036097">
    <property type="entry name" value="HisK_dim/P_sf"/>
</dbReference>
<dbReference type="InterPro" id="IPR003660">
    <property type="entry name" value="HAMP_dom"/>
</dbReference>
<comment type="catalytic activity">
    <reaction evidence="1">
        <text>ATP + protein L-histidine = ADP + protein N-phospho-L-histidine.</text>
        <dbReference type="EC" id="2.7.13.3"/>
    </reaction>
</comment>
<keyword evidence="18" id="KW-1185">Reference proteome</keyword>
<dbReference type="InterPro" id="IPR003594">
    <property type="entry name" value="HATPase_dom"/>
</dbReference>
<dbReference type="SMART" id="SM00387">
    <property type="entry name" value="HATPase_c"/>
    <property type="match status" value="1"/>
</dbReference>
<protein>
    <recommendedName>
        <fullName evidence="3">histidine kinase</fullName>
        <ecNumber evidence="3">2.7.13.3</ecNumber>
    </recommendedName>
</protein>
<dbReference type="PROSITE" id="PS50109">
    <property type="entry name" value="HIS_KIN"/>
    <property type="match status" value="1"/>
</dbReference>
<dbReference type="Gene3D" id="6.10.340.10">
    <property type="match status" value="1"/>
</dbReference>
<dbReference type="InterPro" id="IPR003661">
    <property type="entry name" value="HisK_dim/P_dom"/>
</dbReference>
<evidence type="ECO:0000256" key="7">
    <source>
        <dbReference type="ARBA" id="ARBA00022692"/>
    </source>
</evidence>
<dbReference type="SMART" id="SM00388">
    <property type="entry name" value="HisKA"/>
    <property type="match status" value="1"/>
</dbReference>
<organism evidence="17 18">
    <name type="scientific">Metabacillus herbersteinensis</name>
    <dbReference type="NCBI Taxonomy" id="283816"/>
    <lineage>
        <taxon>Bacteria</taxon>
        <taxon>Bacillati</taxon>
        <taxon>Bacillota</taxon>
        <taxon>Bacilli</taxon>
        <taxon>Bacillales</taxon>
        <taxon>Bacillaceae</taxon>
        <taxon>Metabacillus</taxon>
    </lineage>
</organism>
<gene>
    <name evidence="17" type="ORF">ACFFIX_23980</name>
</gene>
<evidence type="ECO:0000256" key="1">
    <source>
        <dbReference type="ARBA" id="ARBA00000085"/>
    </source>
</evidence>
<comment type="subcellular location">
    <subcellularLocation>
        <location evidence="2">Cell membrane</location>
        <topology evidence="2">Multi-pass membrane protein</topology>
    </subcellularLocation>
</comment>
<proteinExistence type="predicted"/>
<dbReference type="InterPro" id="IPR005467">
    <property type="entry name" value="His_kinase_dom"/>
</dbReference>
<keyword evidence="7 14" id="KW-0812">Transmembrane</keyword>
<dbReference type="Gene3D" id="1.10.287.130">
    <property type="match status" value="1"/>
</dbReference>
<dbReference type="CDD" id="cd00075">
    <property type="entry name" value="HATPase"/>
    <property type="match status" value="1"/>
</dbReference>
<evidence type="ECO:0000256" key="5">
    <source>
        <dbReference type="ARBA" id="ARBA00022553"/>
    </source>
</evidence>
<dbReference type="InterPro" id="IPR004358">
    <property type="entry name" value="Sig_transdc_His_kin-like_C"/>
</dbReference>
<dbReference type="Proteomes" id="UP001589854">
    <property type="component" value="Unassembled WGS sequence"/>
</dbReference>
<evidence type="ECO:0000259" key="16">
    <source>
        <dbReference type="PROSITE" id="PS50885"/>
    </source>
</evidence>
<feature type="domain" description="HAMP" evidence="16">
    <location>
        <begin position="177"/>
        <end position="231"/>
    </location>
</feature>
<dbReference type="PANTHER" id="PTHR45436:SF5">
    <property type="entry name" value="SENSOR HISTIDINE KINASE TRCS"/>
    <property type="match status" value="1"/>
</dbReference>
<keyword evidence="13 14" id="KW-0472">Membrane</keyword>
<evidence type="ECO:0000256" key="13">
    <source>
        <dbReference type="ARBA" id="ARBA00023136"/>
    </source>
</evidence>
<keyword evidence="10" id="KW-0067">ATP-binding</keyword>
<dbReference type="Pfam" id="PF02518">
    <property type="entry name" value="HATPase_c"/>
    <property type="match status" value="1"/>
</dbReference>
<keyword evidence="9 17" id="KW-0418">Kinase</keyword>
<evidence type="ECO:0000256" key="6">
    <source>
        <dbReference type="ARBA" id="ARBA00022679"/>
    </source>
</evidence>
<evidence type="ECO:0000256" key="14">
    <source>
        <dbReference type="SAM" id="Phobius"/>
    </source>
</evidence>
<dbReference type="GO" id="GO:0016301">
    <property type="term" value="F:kinase activity"/>
    <property type="evidence" value="ECO:0007669"/>
    <property type="project" value="UniProtKB-KW"/>
</dbReference>
<dbReference type="Gene3D" id="3.30.565.10">
    <property type="entry name" value="Histidine kinase-like ATPase, C-terminal domain"/>
    <property type="match status" value="1"/>
</dbReference>
<evidence type="ECO:0000256" key="8">
    <source>
        <dbReference type="ARBA" id="ARBA00022741"/>
    </source>
</evidence>